<accession>A0A158HE95</accession>
<gene>
    <name evidence="2" type="ORF">AWB70_03181</name>
</gene>
<evidence type="ECO:0000313" key="3">
    <source>
        <dbReference type="Proteomes" id="UP000054740"/>
    </source>
</evidence>
<organism evidence="2 3">
    <name type="scientific">Caballeronia cordobensis</name>
    <name type="common">Burkholderia cordobensis</name>
    <dbReference type="NCBI Taxonomy" id="1353886"/>
    <lineage>
        <taxon>Bacteria</taxon>
        <taxon>Pseudomonadati</taxon>
        <taxon>Pseudomonadota</taxon>
        <taxon>Betaproteobacteria</taxon>
        <taxon>Burkholderiales</taxon>
        <taxon>Burkholderiaceae</taxon>
        <taxon>Caballeronia</taxon>
    </lineage>
</organism>
<keyword evidence="3" id="KW-1185">Reference proteome</keyword>
<dbReference type="AlphaFoldDB" id="A0A158HE95"/>
<feature type="transmembrane region" description="Helical" evidence="1">
    <location>
        <begin position="6"/>
        <end position="24"/>
    </location>
</feature>
<evidence type="ECO:0000256" key="1">
    <source>
        <dbReference type="SAM" id="Phobius"/>
    </source>
</evidence>
<sequence>MDAIYLYMELIALVLLVYVCKDMFKARAQKKSAANEAPRAMSKPLFMFRPQRNRAPLQSRRLRRNRSFLAR</sequence>
<proteinExistence type="predicted"/>
<reference evidence="3" key="1">
    <citation type="submission" date="2016-01" db="EMBL/GenBank/DDBJ databases">
        <authorList>
            <person name="Peeters C."/>
        </authorList>
    </citation>
    <scope>NUCLEOTIDE SEQUENCE [LARGE SCALE GENOMIC DNA]</scope>
</reference>
<name>A0A158HE95_CABCO</name>
<protein>
    <submittedName>
        <fullName evidence="2">Uncharacterized protein</fullName>
    </submittedName>
</protein>
<dbReference type="EMBL" id="FCNY02000007">
    <property type="protein sequence ID" value="SAL41950.1"/>
    <property type="molecule type" value="Genomic_DNA"/>
</dbReference>
<evidence type="ECO:0000313" key="2">
    <source>
        <dbReference type="EMBL" id="SAL41950.1"/>
    </source>
</evidence>
<keyword evidence="1" id="KW-1133">Transmembrane helix</keyword>
<dbReference type="Proteomes" id="UP000054740">
    <property type="component" value="Unassembled WGS sequence"/>
</dbReference>
<keyword evidence="1" id="KW-0472">Membrane</keyword>
<keyword evidence="1" id="KW-0812">Transmembrane</keyword>